<comment type="caution">
    <text evidence="2">The sequence shown here is derived from an EMBL/GenBank/DDBJ whole genome shotgun (WGS) entry which is preliminary data.</text>
</comment>
<evidence type="ECO:0000256" key="1">
    <source>
        <dbReference type="SAM" id="MobiDB-lite"/>
    </source>
</evidence>
<gene>
    <name evidence="2" type="ORF">JCM31185_12990</name>
</gene>
<dbReference type="RefSeq" id="WP_407883787.1">
    <property type="nucleotide sequence ID" value="NZ_BQXO01000003.1"/>
</dbReference>
<name>A0ABQ5JS70_9LACO</name>
<evidence type="ECO:0000313" key="2">
    <source>
        <dbReference type="EMBL" id="GKT06011.1"/>
    </source>
</evidence>
<evidence type="ECO:0000313" key="3">
    <source>
        <dbReference type="Proteomes" id="UP001628078"/>
    </source>
</evidence>
<organism evidence="2 3">
    <name type="scientific">Furfurilactobacillus curtus</name>
    <dbReference type="NCBI Taxonomy" id="1746200"/>
    <lineage>
        <taxon>Bacteria</taxon>
        <taxon>Bacillati</taxon>
        <taxon>Bacillota</taxon>
        <taxon>Bacilli</taxon>
        <taxon>Lactobacillales</taxon>
        <taxon>Lactobacillaceae</taxon>
        <taxon>Furfurilactobacillus</taxon>
    </lineage>
</organism>
<dbReference type="Proteomes" id="UP001628078">
    <property type="component" value="Unassembled WGS sequence"/>
</dbReference>
<dbReference type="EMBL" id="BQXO01000003">
    <property type="protein sequence ID" value="GKT06011.1"/>
    <property type="molecule type" value="Genomic_DNA"/>
</dbReference>
<feature type="compositionally biased region" description="Basic and acidic residues" evidence="1">
    <location>
        <begin position="86"/>
        <end position="96"/>
    </location>
</feature>
<evidence type="ECO:0008006" key="4">
    <source>
        <dbReference type="Google" id="ProtNLM"/>
    </source>
</evidence>
<reference evidence="2 3" key="1">
    <citation type="submission" date="2022-03" db="EMBL/GenBank/DDBJ databases">
        <title>Draft genome sequence of Furfurilactobacillus curtus JCM 31185.</title>
        <authorList>
            <person name="Suzuki S."/>
            <person name="Endo A."/>
            <person name="Kajikawa A."/>
        </authorList>
    </citation>
    <scope>NUCLEOTIDE SEQUENCE [LARGE SCALE GENOMIC DNA]</scope>
    <source>
        <strain evidence="2 3">JCM 31185</strain>
    </source>
</reference>
<protein>
    <recommendedName>
        <fullName evidence="4">Glycoside hydrolase family 5 domain-containing protein</fullName>
    </recommendedName>
</protein>
<keyword evidence="3" id="KW-1185">Reference proteome</keyword>
<proteinExistence type="predicted"/>
<accession>A0ABQ5JS70</accession>
<sequence>MTPQRLLRHIKRITVAGTRQLLVVVNPHRMYEYGLGTDPYDADNIEWFTGDMNRVTKIIDEQKISATFMEAPDGRPDNARQIYNHHRNELRRPRSR</sequence>
<feature type="region of interest" description="Disordered" evidence="1">
    <location>
        <begin position="70"/>
        <end position="96"/>
    </location>
</feature>